<dbReference type="Pfam" id="PF02128">
    <property type="entry name" value="Peptidase_M36"/>
    <property type="match status" value="1"/>
</dbReference>
<dbReference type="Proteomes" id="UP001175227">
    <property type="component" value="Unassembled WGS sequence"/>
</dbReference>
<proteinExistence type="inferred from homology"/>
<keyword evidence="8 11" id="KW-0862">Zinc</keyword>
<keyword evidence="14" id="KW-1185">Reference proteome</keyword>
<dbReference type="PANTHER" id="PTHR33478">
    <property type="entry name" value="EXTRACELLULAR METALLOPROTEINASE MEP"/>
    <property type="match status" value="1"/>
</dbReference>
<evidence type="ECO:0000256" key="7">
    <source>
        <dbReference type="ARBA" id="ARBA00022801"/>
    </source>
</evidence>
<dbReference type="GO" id="GO:0005615">
    <property type="term" value="C:extracellular space"/>
    <property type="evidence" value="ECO:0007669"/>
    <property type="project" value="InterPro"/>
</dbReference>
<keyword evidence="4 11" id="KW-0964">Secreted</keyword>
<keyword evidence="10 11" id="KW-0865">Zymogen</keyword>
<organism evidence="13 14">
    <name type="scientific">Armillaria novae-zelandiae</name>
    <dbReference type="NCBI Taxonomy" id="153914"/>
    <lineage>
        <taxon>Eukaryota</taxon>
        <taxon>Fungi</taxon>
        <taxon>Dikarya</taxon>
        <taxon>Basidiomycota</taxon>
        <taxon>Agaricomycotina</taxon>
        <taxon>Agaricomycetes</taxon>
        <taxon>Agaricomycetidae</taxon>
        <taxon>Agaricales</taxon>
        <taxon>Marasmiineae</taxon>
        <taxon>Physalacriaceae</taxon>
        <taxon>Armillaria</taxon>
    </lineage>
</organism>
<evidence type="ECO:0000256" key="1">
    <source>
        <dbReference type="ARBA" id="ARBA00001947"/>
    </source>
</evidence>
<dbReference type="EMBL" id="JAUEPR010000075">
    <property type="protein sequence ID" value="KAK0467514.1"/>
    <property type="molecule type" value="Genomic_DNA"/>
</dbReference>
<sequence>MSSPTNLHTLRRPSNPPPIPSTNPTTLPSDQPAGPTSRLHAPTPSTLSTKSTGKASVNHLLYSSIQQLNGVHNMGEVWANMLHNVYDALIRVHGFSSTAMDDPSCMEGNVVWLHLFIDTLSLQPCNHTFLDARDAWIQADQNPYDGDNACTLWNAFASGGLGINAVNYVDDKWSKSVLNGIAGPCFYYWLMHRLSLPQFLGIWCIMYNFRKIKQTQVGLICLRVENLVEMEQSRIVFHSTNESLEAEPG</sequence>
<evidence type="ECO:0000256" key="8">
    <source>
        <dbReference type="ARBA" id="ARBA00022833"/>
    </source>
</evidence>
<evidence type="ECO:0000256" key="2">
    <source>
        <dbReference type="ARBA" id="ARBA00004613"/>
    </source>
</evidence>
<evidence type="ECO:0000256" key="9">
    <source>
        <dbReference type="ARBA" id="ARBA00023049"/>
    </source>
</evidence>
<dbReference type="SUPFAM" id="SSF55486">
    <property type="entry name" value="Metalloproteases ('zincins'), catalytic domain"/>
    <property type="match status" value="1"/>
</dbReference>
<evidence type="ECO:0000256" key="12">
    <source>
        <dbReference type="SAM" id="MobiDB-lite"/>
    </source>
</evidence>
<accession>A0AA39NKV0</accession>
<protein>
    <recommendedName>
        <fullName evidence="11">Extracellular metalloproteinase</fullName>
        <ecNumber evidence="11">3.4.24.-</ecNumber>
    </recommendedName>
    <alternativeName>
        <fullName evidence="11">Fungalysin</fullName>
    </alternativeName>
</protein>
<name>A0AA39NKV0_9AGAR</name>
<evidence type="ECO:0000256" key="10">
    <source>
        <dbReference type="ARBA" id="ARBA00023145"/>
    </source>
</evidence>
<dbReference type="GO" id="GO:0008270">
    <property type="term" value="F:zinc ion binding"/>
    <property type="evidence" value="ECO:0007669"/>
    <property type="project" value="InterPro"/>
</dbReference>
<evidence type="ECO:0000313" key="13">
    <source>
        <dbReference type="EMBL" id="KAK0467514.1"/>
    </source>
</evidence>
<evidence type="ECO:0000256" key="5">
    <source>
        <dbReference type="ARBA" id="ARBA00022670"/>
    </source>
</evidence>
<keyword evidence="7 11" id="KW-0378">Hydrolase</keyword>
<gene>
    <name evidence="13" type="ORF">IW261DRAFT_1061101</name>
</gene>
<feature type="region of interest" description="Disordered" evidence="12">
    <location>
        <begin position="1"/>
        <end position="52"/>
    </location>
</feature>
<keyword evidence="9 11" id="KW-0482">Metalloprotease</keyword>
<feature type="compositionally biased region" description="Polar residues" evidence="12">
    <location>
        <begin position="43"/>
        <end position="52"/>
    </location>
</feature>
<dbReference type="Gene3D" id="1.10.390.10">
    <property type="entry name" value="Neutral Protease Domain 2"/>
    <property type="match status" value="1"/>
</dbReference>
<comment type="cofactor">
    <cofactor evidence="1 11">
        <name>Zn(2+)</name>
        <dbReference type="ChEBI" id="CHEBI:29105"/>
    </cofactor>
</comment>
<comment type="caution">
    <text evidence="13">The sequence shown here is derived from an EMBL/GenBank/DDBJ whole genome shotgun (WGS) entry which is preliminary data.</text>
</comment>
<dbReference type="InterPro" id="IPR027268">
    <property type="entry name" value="Peptidase_M4/M1_CTD_sf"/>
</dbReference>
<dbReference type="GO" id="GO:0006508">
    <property type="term" value="P:proteolysis"/>
    <property type="evidence" value="ECO:0007669"/>
    <property type="project" value="UniProtKB-KW"/>
</dbReference>
<comment type="subcellular location">
    <subcellularLocation>
        <location evidence="2 11">Secreted</location>
    </subcellularLocation>
</comment>
<evidence type="ECO:0000256" key="6">
    <source>
        <dbReference type="ARBA" id="ARBA00022723"/>
    </source>
</evidence>
<feature type="non-terminal residue" evidence="13">
    <location>
        <position position="249"/>
    </location>
</feature>
<dbReference type="GO" id="GO:0004222">
    <property type="term" value="F:metalloendopeptidase activity"/>
    <property type="evidence" value="ECO:0007669"/>
    <property type="project" value="InterPro"/>
</dbReference>
<evidence type="ECO:0000256" key="11">
    <source>
        <dbReference type="RuleBase" id="RU364017"/>
    </source>
</evidence>
<dbReference type="EC" id="3.4.24.-" evidence="11"/>
<comment type="similarity">
    <text evidence="3 11">Belongs to the peptidase M36 family.</text>
</comment>
<keyword evidence="5 11" id="KW-0645">Protease</keyword>
<keyword evidence="6 11" id="KW-0479">Metal-binding</keyword>
<dbReference type="PANTHER" id="PTHR33478:SF1">
    <property type="entry name" value="EXTRACELLULAR METALLOPROTEINASE MEP"/>
    <property type="match status" value="1"/>
</dbReference>
<dbReference type="InterPro" id="IPR001842">
    <property type="entry name" value="Peptidase_M36"/>
</dbReference>
<dbReference type="InterPro" id="IPR050371">
    <property type="entry name" value="Fungal_virulence_M36"/>
</dbReference>
<evidence type="ECO:0000256" key="4">
    <source>
        <dbReference type="ARBA" id="ARBA00022525"/>
    </source>
</evidence>
<evidence type="ECO:0000256" key="3">
    <source>
        <dbReference type="ARBA" id="ARBA00006006"/>
    </source>
</evidence>
<dbReference type="AlphaFoldDB" id="A0AA39NKV0"/>
<evidence type="ECO:0000313" key="14">
    <source>
        <dbReference type="Proteomes" id="UP001175227"/>
    </source>
</evidence>
<reference evidence="13" key="1">
    <citation type="submission" date="2023-06" db="EMBL/GenBank/DDBJ databases">
        <authorList>
            <consortium name="Lawrence Berkeley National Laboratory"/>
            <person name="Ahrendt S."/>
            <person name="Sahu N."/>
            <person name="Indic B."/>
            <person name="Wong-Bajracharya J."/>
            <person name="Merenyi Z."/>
            <person name="Ke H.-M."/>
            <person name="Monk M."/>
            <person name="Kocsube S."/>
            <person name="Drula E."/>
            <person name="Lipzen A."/>
            <person name="Balint B."/>
            <person name="Henrissat B."/>
            <person name="Andreopoulos B."/>
            <person name="Martin F.M."/>
            <person name="Harder C.B."/>
            <person name="Rigling D."/>
            <person name="Ford K.L."/>
            <person name="Foster G.D."/>
            <person name="Pangilinan J."/>
            <person name="Papanicolaou A."/>
            <person name="Barry K."/>
            <person name="LaButti K."/>
            <person name="Viragh M."/>
            <person name="Koriabine M."/>
            <person name="Yan M."/>
            <person name="Riley R."/>
            <person name="Champramary S."/>
            <person name="Plett K.L."/>
            <person name="Tsai I.J."/>
            <person name="Slot J."/>
            <person name="Sipos G."/>
            <person name="Plett J."/>
            <person name="Nagy L.G."/>
            <person name="Grigoriev I.V."/>
        </authorList>
    </citation>
    <scope>NUCLEOTIDE SEQUENCE</scope>
    <source>
        <strain evidence="13">ICMP 16352</strain>
    </source>
</reference>